<dbReference type="PIRSF" id="PIRSF033490">
    <property type="entry name" value="MazF"/>
    <property type="match status" value="1"/>
</dbReference>
<keyword evidence="3" id="KW-0255">Endonuclease</keyword>
<dbReference type="Proteomes" id="UP001057561">
    <property type="component" value="Chromosome"/>
</dbReference>
<dbReference type="RefSeq" id="WP_027401154.1">
    <property type="nucleotide sequence ID" value="NZ_CP099464.1"/>
</dbReference>
<dbReference type="PANTHER" id="PTHR33988">
    <property type="entry name" value="ENDORIBONUCLEASE MAZF-RELATED"/>
    <property type="match status" value="1"/>
</dbReference>
<evidence type="ECO:0000256" key="1">
    <source>
        <dbReference type="ARBA" id="ARBA00007521"/>
    </source>
</evidence>
<protein>
    <recommendedName>
        <fullName evidence="3">mRNA interferase</fullName>
        <ecNumber evidence="3">3.1.-.-</ecNumber>
    </recommendedName>
</protein>
<sequence length="124" mass="13791">MLSKGKIIYPQRGEIYLVNFDPTIGSEIRKTRPALILQNDVSNQYSPVTIVAALTSQFTEPLYPTEVLIKVPEGGLQVDSVALLNQIRSIDKQRLIKRLGVLESVTMEQVDRAIQISLGLVNLT</sequence>
<dbReference type="SUPFAM" id="SSF50118">
    <property type="entry name" value="Cell growth inhibitor/plasmid maintenance toxic component"/>
    <property type="match status" value="1"/>
</dbReference>
<dbReference type="EC" id="3.1.-.-" evidence="3"/>
<proteinExistence type="inferred from homology"/>
<dbReference type="InterPro" id="IPR011067">
    <property type="entry name" value="Plasmid_toxin/cell-grow_inhib"/>
</dbReference>
<keyword evidence="3" id="KW-0378">Hydrolase</keyword>
<dbReference type="InterPro" id="IPR003477">
    <property type="entry name" value="PemK-like"/>
</dbReference>
<dbReference type="Gene3D" id="2.30.30.110">
    <property type="match status" value="1"/>
</dbReference>
<keyword evidence="2" id="KW-1277">Toxin-antitoxin system</keyword>
<organism evidence="4 5">
    <name type="scientific">Dolichospermum heterosporum TAC447</name>
    <dbReference type="NCBI Taxonomy" id="747523"/>
    <lineage>
        <taxon>Bacteria</taxon>
        <taxon>Bacillati</taxon>
        <taxon>Cyanobacteriota</taxon>
        <taxon>Cyanophyceae</taxon>
        <taxon>Nostocales</taxon>
        <taxon>Aphanizomenonaceae</taxon>
        <taxon>Dolichospermum</taxon>
        <taxon>Dolichospermum heterosporum</taxon>
    </lineage>
</organism>
<evidence type="ECO:0000313" key="5">
    <source>
        <dbReference type="Proteomes" id="UP001057561"/>
    </source>
</evidence>
<dbReference type="EMBL" id="CP099464">
    <property type="protein sequence ID" value="UUO15400.1"/>
    <property type="molecule type" value="Genomic_DNA"/>
</dbReference>
<dbReference type="Pfam" id="PF02452">
    <property type="entry name" value="PemK_toxin"/>
    <property type="match status" value="1"/>
</dbReference>
<dbReference type="PANTHER" id="PTHR33988:SF2">
    <property type="entry name" value="ENDORIBONUCLEASE MAZF"/>
    <property type="match status" value="1"/>
</dbReference>
<evidence type="ECO:0000256" key="3">
    <source>
        <dbReference type="PIRNR" id="PIRNR033490"/>
    </source>
</evidence>
<accession>A0ABY5LUM6</accession>
<keyword evidence="5" id="KW-1185">Reference proteome</keyword>
<evidence type="ECO:0000256" key="2">
    <source>
        <dbReference type="ARBA" id="ARBA00022649"/>
    </source>
</evidence>
<name>A0ABY5LUM6_9CYAN</name>
<gene>
    <name evidence="4" type="ORF">NG743_25995</name>
</gene>
<evidence type="ECO:0000313" key="4">
    <source>
        <dbReference type="EMBL" id="UUO15400.1"/>
    </source>
</evidence>
<comment type="similarity">
    <text evidence="1 3">Belongs to the PemK/MazF family.</text>
</comment>
<reference evidence="4" key="1">
    <citation type="submission" date="2022-06" db="EMBL/GenBank/DDBJ databases">
        <title>Nostosin G and Spiroidesin B from the Cyanobacterium Dolichospermum sp. NIES-1697.</title>
        <authorList>
            <person name="Phan C.-S."/>
            <person name="Mehjabin J.J."/>
            <person name="Anas A.R.J."/>
            <person name="Hayasaka M."/>
            <person name="Onoki R."/>
            <person name="Wang J."/>
            <person name="Umezawa T."/>
            <person name="Washio K."/>
            <person name="Morikawa M."/>
            <person name="Okino T."/>
        </authorList>
    </citation>
    <scope>NUCLEOTIDE SEQUENCE</scope>
    <source>
        <strain evidence="4">NIES-1697</strain>
    </source>
</reference>
<keyword evidence="3" id="KW-0540">Nuclease</keyword>
<comment type="function">
    <text evidence="3">Toxic component of a type II toxin-antitoxin (TA) system.</text>
</comment>